<dbReference type="Gene3D" id="3.50.50.60">
    <property type="entry name" value="FAD/NAD(P)-binding domain"/>
    <property type="match status" value="1"/>
</dbReference>
<dbReference type="PRINTS" id="PR00420">
    <property type="entry name" value="RNGMNOXGNASE"/>
</dbReference>
<dbReference type="InParanoid" id="A0A2G5DW65"/>
<name>A0A2G5DW65_AQUCA</name>
<dbReference type="GO" id="GO:0004497">
    <property type="term" value="F:monooxygenase activity"/>
    <property type="evidence" value="ECO:0007669"/>
    <property type="project" value="UniProtKB-KW"/>
</dbReference>
<gene>
    <name evidence="6" type="ORF">AQUCO_01400389v1</name>
</gene>
<keyword evidence="7" id="KW-1185">Reference proteome</keyword>
<dbReference type="InterPro" id="IPR002938">
    <property type="entry name" value="FAD-bd"/>
</dbReference>
<keyword evidence="1" id="KW-0560">Oxidoreductase</keyword>
<feature type="transmembrane region" description="Helical" evidence="4">
    <location>
        <begin position="381"/>
        <end position="398"/>
    </location>
</feature>
<dbReference type="InterPro" id="IPR044560">
    <property type="entry name" value="MOase"/>
</dbReference>
<comment type="similarity">
    <text evidence="3">Belongs to the 3-hydroxybenzoate 6-hydroxylase family.</text>
</comment>
<evidence type="ECO:0000256" key="1">
    <source>
        <dbReference type="ARBA" id="ARBA00023002"/>
    </source>
</evidence>
<dbReference type="STRING" id="218851.A0A2G5DW65"/>
<dbReference type="InterPro" id="IPR036188">
    <property type="entry name" value="FAD/NAD-bd_sf"/>
</dbReference>
<keyword evidence="4" id="KW-0472">Membrane</keyword>
<evidence type="ECO:0000256" key="4">
    <source>
        <dbReference type="SAM" id="Phobius"/>
    </source>
</evidence>
<dbReference type="OrthoDB" id="1878542at2759"/>
<dbReference type="GO" id="GO:0071949">
    <property type="term" value="F:FAD binding"/>
    <property type="evidence" value="ECO:0007669"/>
    <property type="project" value="InterPro"/>
</dbReference>
<keyword evidence="4" id="KW-0812">Transmembrane</keyword>
<evidence type="ECO:0000256" key="2">
    <source>
        <dbReference type="ARBA" id="ARBA00023033"/>
    </source>
</evidence>
<proteinExistence type="inferred from homology"/>
<evidence type="ECO:0000313" key="7">
    <source>
        <dbReference type="Proteomes" id="UP000230069"/>
    </source>
</evidence>
<dbReference type="EMBL" id="KZ305031">
    <property type="protein sequence ID" value="PIA47751.1"/>
    <property type="molecule type" value="Genomic_DNA"/>
</dbReference>
<evidence type="ECO:0000313" key="6">
    <source>
        <dbReference type="EMBL" id="PIA47751.1"/>
    </source>
</evidence>
<reference evidence="6 7" key="1">
    <citation type="submission" date="2017-09" db="EMBL/GenBank/DDBJ databases">
        <title>WGS assembly of Aquilegia coerulea Goldsmith.</title>
        <authorList>
            <person name="Hodges S."/>
            <person name="Kramer E."/>
            <person name="Nordborg M."/>
            <person name="Tomkins J."/>
            <person name="Borevitz J."/>
            <person name="Derieg N."/>
            <person name="Yan J."/>
            <person name="Mihaltcheva S."/>
            <person name="Hayes R.D."/>
            <person name="Rokhsar D."/>
        </authorList>
    </citation>
    <scope>NUCLEOTIDE SEQUENCE [LARGE SCALE GENOMIC DNA]</scope>
    <source>
        <strain evidence="7">cv. Goldsmith</strain>
    </source>
</reference>
<protein>
    <recommendedName>
        <fullName evidence="5">FAD-binding domain-containing protein</fullName>
    </recommendedName>
</protein>
<dbReference type="Pfam" id="PF01494">
    <property type="entry name" value="FAD_binding_3"/>
    <property type="match status" value="1"/>
</dbReference>
<keyword evidence="2" id="KW-0503">Monooxygenase</keyword>
<organism evidence="6 7">
    <name type="scientific">Aquilegia coerulea</name>
    <name type="common">Rocky mountain columbine</name>
    <dbReference type="NCBI Taxonomy" id="218851"/>
    <lineage>
        <taxon>Eukaryota</taxon>
        <taxon>Viridiplantae</taxon>
        <taxon>Streptophyta</taxon>
        <taxon>Embryophyta</taxon>
        <taxon>Tracheophyta</taxon>
        <taxon>Spermatophyta</taxon>
        <taxon>Magnoliopsida</taxon>
        <taxon>Ranunculales</taxon>
        <taxon>Ranunculaceae</taxon>
        <taxon>Thalictroideae</taxon>
        <taxon>Aquilegia</taxon>
    </lineage>
</organism>
<keyword evidence="4" id="KW-1133">Transmembrane helix</keyword>
<sequence>MEIEEDVVIVGAGIAGLATALALKRVGVQALVLEKSDTLRATGAALTLSQNAWLALDALGVGNKLSSVYPPFQKGFVTSVTTGAVREFTFTGIEKGVTGPRTLHRCTLLETLAQELLVDTIRFSSKLCSIKTLKNGGSSVAVLSLEDGSIIKAKVVIGCDGVHSVVAQWLGLTTPIHSGRFAVRGIAVYPQGHGLKHEVQQFLRGGTRAGLATLNDKELYWFVLYGSTPNRDEGTRNESPELMQKKLLESISNFPEVYLDVVRHCDLQTLTWSPLMLRVPWDFMFKHLSTENITLAGDAMHPMTPDLGQGACAALEDAIVLGRHIGNSFIQNGRVLPGEVLERYVKERRWRVAGLITVSYLSGWFQQEGSTWYMKFLRDKVFYIFLYFFMANVIYYNCGKLPCFVVH</sequence>
<dbReference type="AlphaFoldDB" id="A0A2G5DW65"/>
<feature type="domain" description="FAD-binding" evidence="5">
    <location>
        <begin position="6"/>
        <end position="355"/>
    </location>
</feature>
<evidence type="ECO:0000259" key="5">
    <source>
        <dbReference type="Pfam" id="PF01494"/>
    </source>
</evidence>
<dbReference type="SUPFAM" id="SSF51905">
    <property type="entry name" value="FAD/NAD(P)-binding domain"/>
    <property type="match status" value="1"/>
</dbReference>
<evidence type="ECO:0000256" key="3">
    <source>
        <dbReference type="ARBA" id="ARBA00024018"/>
    </source>
</evidence>
<dbReference type="Proteomes" id="UP000230069">
    <property type="component" value="Unassembled WGS sequence"/>
</dbReference>
<dbReference type="PANTHER" id="PTHR45934">
    <property type="entry name" value="FAD/NAD(P)-BINDING OXIDOREDUCTASE FAMILY PROTEIN"/>
    <property type="match status" value="1"/>
</dbReference>
<accession>A0A2G5DW65</accession>
<dbReference type="PANTHER" id="PTHR45934:SF1">
    <property type="entry name" value="OS04G0423100 PROTEIN"/>
    <property type="match status" value="1"/>
</dbReference>